<proteinExistence type="inferred from homology"/>
<feature type="transmembrane region" description="Helical" evidence="9">
    <location>
        <begin position="473"/>
        <end position="495"/>
    </location>
</feature>
<evidence type="ECO:0000259" key="10">
    <source>
        <dbReference type="PROSITE" id="PS50156"/>
    </source>
</evidence>
<dbReference type="GO" id="GO:0097108">
    <property type="term" value="F:hedgehog family protein binding"/>
    <property type="evidence" value="ECO:0007669"/>
    <property type="project" value="TreeGrafter"/>
</dbReference>
<dbReference type="PANTHER" id="PTHR46022:SF1">
    <property type="entry name" value="PROTEIN PATCHED"/>
    <property type="match status" value="1"/>
</dbReference>
<feature type="region of interest" description="Disordered" evidence="8">
    <location>
        <begin position="1170"/>
        <end position="1201"/>
    </location>
</feature>
<evidence type="ECO:0000256" key="8">
    <source>
        <dbReference type="SAM" id="MobiDB-lite"/>
    </source>
</evidence>
<keyword evidence="7" id="KW-0325">Glycoprotein</keyword>
<keyword evidence="6" id="KW-0675">Receptor</keyword>
<keyword evidence="12" id="KW-1185">Reference proteome</keyword>
<reference evidence="11" key="1">
    <citation type="submission" date="2019-08" db="EMBL/GenBank/DDBJ databases">
        <title>The improved chromosome-level genome for the pearl oyster Pinctada fucata martensii using PacBio sequencing and Hi-C.</title>
        <authorList>
            <person name="Zheng Z."/>
        </authorList>
    </citation>
    <scope>NUCLEOTIDE SEQUENCE</scope>
    <source>
        <strain evidence="11">ZZ-2019</strain>
        <tissue evidence="11">Adductor muscle</tissue>
    </source>
</reference>
<name>A0AA88Y2N0_PINIB</name>
<feature type="transmembrane region" description="Helical" evidence="9">
    <location>
        <begin position="410"/>
        <end position="429"/>
    </location>
</feature>
<dbReference type="SUPFAM" id="SSF82866">
    <property type="entry name" value="Multidrug efflux transporter AcrB transmembrane domain"/>
    <property type="match status" value="2"/>
</dbReference>
<dbReference type="InterPro" id="IPR004766">
    <property type="entry name" value="TM_rcpt_patched"/>
</dbReference>
<dbReference type="NCBIfam" id="TIGR00918">
    <property type="entry name" value="2A060602"/>
    <property type="match status" value="1"/>
</dbReference>
<evidence type="ECO:0000256" key="5">
    <source>
        <dbReference type="ARBA" id="ARBA00023136"/>
    </source>
</evidence>
<evidence type="ECO:0000256" key="4">
    <source>
        <dbReference type="ARBA" id="ARBA00022989"/>
    </source>
</evidence>
<dbReference type="GO" id="GO:0045879">
    <property type="term" value="P:negative regulation of smoothened signaling pathway"/>
    <property type="evidence" value="ECO:0007669"/>
    <property type="project" value="TreeGrafter"/>
</dbReference>
<feature type="region of interest" description="Disordered" evidence="8">
    <location>
        <begin position="597"/>
        <end position="637"/>
    </location>
</feature>
<protein>
    <recommendedName>
        <fullName evidence="10">SSD domain-containing protein</fullName>
    </recommendedName>
</protein>
<dbReference type="PROSITE" id="PS50156">
    <property type="entry name" value="SSD"/>
    <property type="match status" value="1"/>
</dbReference>
<feature type="compositionally biased region" description="Basic residues" evidence="8">
    <location>
        <begin position="1188"/>
        <end position="1201"/>
    </location>
</feature>
<dbReference type="PANTHER" id="PTHR46022">
    <property type="entry name" value="PROTEIN PATCHED"/>
    <property type="match status" value="1"/>
</dbReference>
<feature type="transmembrane region" description="Helical" evidence="9">
    <location>
        <begin position="441"/>
        <end position="467"/>
    </location>
</feature>
<feature type="compositionally biased region" description="Basic and acidic residues" evidence="8">
    <location>
        <begin position="605"/>
        <end position="619"/>
    </location>
</feature>
<keyword evidence="4 9" id="KW-1133">Transmembrane helix</keyword>
<evidence type="ECO:0000256" key="1">
    <source>
        <dbReference type="ARBA" id="ARBA00004141"/>
    </source>
</evidence>
<comment type="similarity">
    <text evidence="2">Belongs to the patched family.</text>
</comment>
<dbReference type="Proteomes" id="UP001186944">
    <property type="component" value="Unassembled WGS sequence"/>
</dbReference>
<keyword evidence="3 9" id="KW-0812">Transmembrane</keyword>
<feature type="transmembrane region" description="Helical" evidence="9">
    <location>
        <begin position="1111"/>
        <end position="1130"/>
    </location>
</feature>
<feature type="region of interest" description="Disordered" evidence="8">
    <location>
        <begin position="1240"/>
        <end position="1274"/>
    </location>
</feature>
<evidence type="ECO:0000256" key="3">
    <source>
        <dbReference type="ARBA" id="ARBA00022692"/>
    </source>
</evidence>
<dbReference type="EMBL" id="VSWD01000010">
    <property type="protein sequence ID" value="KAK3091489.1"/>
    <property type="molecule type" value="Genomic_DNA"/>
</dbReference>
<accession>A0AA88Y2N0</accession>
<evidence type="ECO:0000256" key="9">
    <source>
        <dbReference type="SAM" id="Phobius"/>
    </source>
</evidence>
<evidence type="ECO:0000313" key="11">
    <source>
        <dbReference type="EMBL" id="KAK3091489.1"/>
    </source>
</evidence>
<evidence type="ECO:0000256" key="2">
    <source>
        <dbReference type="ARBA" id="ARBA00005585"/>
    </source>
</evidence>
<evidence type="ECO:0000256" key="7">
    <source>
        <dbReference type="ARBA" id="ARBA00023180"/>
    </source>
</evidence>
<feature type="compositionally biased region" description="Low complexity" evidence="8">
    <location>
        <begin position="1240"/>
        <end position="1261"/>
    </location>
</feature>
<dbReference type="GO" id="GO:0005119">
    <property type="term" value="F:smoothened binding"/>
    <property type="evidence" value="ECO:0007669"/>
    <property type="project" value="TreeGrafter"/>
</dbReference>
<dbReference type="Gene3D" id="1.20.1640.10">
    <property type="entry name" value="Multidrug efflux transporter AcrB transmembrane domain"/>
    <property type="match status" value="2"/>
</dbReference>
<gene>
    <name evidence="11" type="ORF">FSP39_020198</name>
</gene>
<comment type="subcellular location">
    <subcellularLocation>
        <location evidence="1">Membrane</location>
        <topology evidence="1">Multi-pass membrane protein</topology>
    </subcellularLocation>
</comment>
<feature type="transmembrane region" description="Helical" evidence="9">
    <location>
        <begin position="734"/>
        <end position="755"/>
    </location>
</feature>
<dbReference type="Pfam" id="PF12349">
    <property type="entry name" value="Sterol-sensing"/>
    <property type="match status" value="1"/>
</dbReference>
<organism evidence="11 12">
    <name type="scientific">Pinctada imbricata</name>
    <name type="common">Atlantic pearl-oyster</name>
    <name type="synonym">Pinctada martensii</name>
    <dbReference type="NCBI Taxonomy" id="66713"/>
    <lineage>
        <taxon>Eukaryota</taxon>
        <taxon>Metazoa</taxon>
        <taxon>Spiralia</taxon>
        <taxon>Lophotrochozoa</taxon>
        <taxon>Mollusca</taxon>
        <taxon>Bivalvia</taxon>
        <taxon>Autobranchia</taxon>
        <taxon>Pteriomorphia</taxon>
        <taxon>Pterioida</taxon>
        <taxon>Pterioidea</taxon>
        <taxon>Pteriidae</taxon>
        <taxon>Pinctada</taxon>
    </lineage>
</organism>
<dbReference type="InterPro" id="IPR053958">
    <property type="entry name" value="HMGCR/SNAP/NPC1-like_SSD"/>
</dbReference>
<comment type="caution">
    <text evidence="11">The sequence shown here is derived from an EMBL/GenBank/DDBJ whole genome shotgun (WGS) entry which is preliminary data.</text>
</comment>
<feature type="transmembrane region" description="Helical" evidence="9">
    <location>
        <begin position="551"/>
        <end position="573"/>
    </location>
</feature>
<feature type="transmembrane region" description="Helical" evidence="9">
    <location>
        <begin position="1136"/>
        <end position="1163"/>
    </location>
</feature>
<dbReference type="InterPro" id="IPR000731">
    <property type="entry name" value="SSD"/>
</dbReference>
<keyword evidence="5 9" id="KW-0472">Membrane</keyword>
<dbReference type="FunFam" id="1.20.1640.10:FF:000048">
    <property type="entry name" value="protein patched homolog 1 isoform X2"/>
    <property type="match status" value="1"/>
</dbReference>
<feature type="transmembrane region" description="Helical" evidence="9">
    <location>
        <begin position="516"/>
        <end position="539"/>
    </location>
</feature>
<evidence type="ECO:0000256" key="6">
    <source>
        <dbReference type="ARBA" id="ARBA00023170"/>
    </source>
</evidence>
<feature type="transmembrane region" description="Helical" evidence="9">
    <location>
        <begin position="1065"/>
        <end position="1090"/>
    </location>
</feature>
<evidence type="ECO:0000313" key="12">
    <source>
        <dbReference type="Proteomes" id="UP001186944"/>
    </source>
</evidence>
<feature type="transmembrane region" description="Helical" evidence="9">
    <location>
        <begin position="1011"/>
        <end position="1033"/>
    </location>
</feature>
<dbReference type="GO" id="GO:0008158">
    <property type="term" value="F:hedgehog receptor activity"/>
    <property type="evidence" value="ECO:0007669"/>
    <property type="project" value="InterPro"/>
</dbReference>
<feature type="domain" description="SSD" evidence="10">
    <location>
        <begin position="409"/>
        <end position="570"/>
    </location>
</feature>
<sequence length="1360" mass="151558">MRAGKRVRNESVDTELLTRTSWVDAGVAYKQIKKGKADGNTCALWLRWHLQKYLFKIGCFLQLHCGKVLFLGLLSLSLCCIGLKEAKIETNVENLWVEEDGRLEEELKYTRNTVGEGTGTTSQLVVQTPKRGTNILTVESFQYHLETLRKVSEIEIDLFEVTWKFHDICYLPEFPEFESSLDQIVAEILPCVIVTPLDCFWDGAKLLGPDHAVYADIGLPPIMWTNLDPIGMVSYFKRQYPTMTGVQAMEDMMNKSGISTGYLEKPCLDPHESQCPRTAPNHDSGQAPDIGAELTNGCHGFAAKYMHWHEDLIVGGVTKNKTGHIVRAEALQSIIQLMGHQSLYDYWTNHYKTHSIDWTPDKAKAVLEAWQRKFTEVVKSSANGSVADDIYAFSATSLTDIMKEFSSVSVIRITFGYILMLFYACVSLLRWNNAVQSQSGIGIAGVILVALSVAAGLGICSLLGIVFNASTTQIVPFLALGLGVDDMFLIAHTYSENAMNKHIPLADQTGACLKRTGVSVLLTSVTNMLAFFSASIIPIPALRAFSLQAGILTFFNLVSVLLLFPAICSWDLIRKDNKRVDIFCCFQSYADTKDTVIELQPRPQSEYDSRQNDREDRSPPRYSVHPPTYSPSPPPSYSSVVMHQTVAQTDADGAHATTNLAPSSTNLPANEGVFVARPTPLCSVCPSTTSSQQCLTPNDDITCKEKFAHLQRRCLSSTLTTIARNMYAPFLKKSYVKVFSVLAFIIFLSICTFGATKVKDGLDLTDVVPKDTHEYKFLEAQSEYFGFYNVYMITKDGFDYPNGQRLLTQYHRSFQRIGSIVKREDGSLPNFWLDLFRQWLQDLQKAYDTEILDGRISKDRWNGNASDNGILAFKLLAQTGDVDNPVDITRIPSSRLIDSEGIISPDGFYNYLTAWVSNDALAYASSQADFHPRPSTWYHDPQDFDYKVPKAQPLVYTQLPFYLTDQSNTEIIINTIKAIRDICDDFADKGLPNYPSGEPFTYWEQYIHLRFYLAIAILCVLMVTFVVLTIVLMNPWLASIIVVFLTMMVVELFGIMGLGDIKLSAVPAVILIVSVGIGVEFTVHVSVAFLTAIGSRNKRTTVSIQHTFAPVIHGAISTLLGIVMLVGAEFEFIVKYFFNVLACLVIIGVLNGLLLLPVVLSLLGPPGEVRPKDNPDRLATPSPQASPKPKKKPVRATRSSRRLYPRVPSDISLTTITEEPTQYSSHEIVVEPEVLVETTTVPIDGRGASNNSSTSTSRNNTPPDSMASTPKAHHVTRVKATATVKVEVHTPIPGSVENVDHDHIYKSKRRKLRELDSSDSDSSTKMRVIGTSIVVLMQYFVQKKSFIYDSTKQYSNWLCE</sequence>
<dbReference type="GO" id="GO:0005886">
    <property type="term" value="C:plasma membrane"/>
    <property type="evidence" value="ECO:0007669"/>
    <property type="project" value="TreeGrafter"/>
</dbReference>
<feature type="transmembrane region" description="Helical" evidence="9">
    <location>
        <begin position="1040"/>
        <end position="1059"/>
    </location>
</feature>